<dbReference type="EMBL" id="FWYF01000001">
    <property type="protein sequence ID" value="SMD32127.1"/>
    <property type="molecule type" value="Genomic_DNA"/>
</dbReference>
<gene>
    <name evidence="2" type="ORF">SAMN04488029_0467</name>
</gene>
<keyword evidence="3" id="KW-1185">Reference proteome</keyword>
<reference evidence="2 3" key="1">
    <citation type="submission" date="2017-04" db="EMBL/GenBank/DDBJ databases">
        <authorList>
            <person name="Afonso C.L."/>
            <person name="Miller P.J."/>
            <person name="Scott M.A."/>
            <person name="Spackman E."/>
            <person name="Goraichik I."/>
            <person name="Dimitrov K.M."/>
            <person name="Suarez D.L."/>
            <person name="Swayne D.E."/>
        </authorList>
    </citation>
    <scope>NUCLEOTIDE SEQUENCE [LARGE SCALE GENOMIC DNA]</scope>
    <source>
        <strain evidence="2 3">DSM 26133</strain>
    </source>
</reference>
<evidence type="ECO:0000259" key="1">
    <source>
        <dbReference type="Pfam" id="PF08818"/>
    </source>
</evidence>
<dbReference type="Gene3D" id="3.90.1150.200">
    <property type="match status" value="1"/>
</dbReference>
<dbReference type="STRING" id="692418.SAMN04488029_0467"/>
<dbReference type="Pfam" id="PF08818">
    <property type="entry name" value="DUF1801"/>
    <property type="match status" value="1"/>
</dbReference>
<evidence type="ECO:0000313" key="3">
    <source>
        <dbReference type="Proteomes" id="UP000192472"/>
    </source>
</evidence>
<name>A0A1W2G641_REIFA</name>
<organism evidence="2 3">
    <name type="scientific">Reichenbachiella faecimaris</name>
    <dbReference type="NCBI Taxonomy" id="692418"/>
    <lineage>
        <taxon>Bacteria</taxon>
        <taxon>Pseudomonadati</taxon>
        <taxon>Bacteroidota</taxon>
        <taxon>Cytophagia</taxon>
        <taxon>Cytophagales</taxon>
        <taxon>Reichenbachiellaceae</taxon>
        <taxon>Reichenbachiella</taxon>
    </lineage>
</organism>
<dbReference type="Proteomes" id="UP000192472">
    <property type="component" value="Unassembled WGS sequence"/>
</dbReference>
<dbReference type="OrthoDB" id="9800461at2"/>
<proteinExistence type="predicted"/>
<dbReference type="AlphaFoldDB" id="A0A1W2G641"/>
<feature type="domain" description="YdhG-like" evidence="1">
    <location>
        <begin position="25"/>
        <end position="121"/>
    </location>
</feature>
<dbReference type="InterPro" id="IPR014922">
    <property type="entry name" value="YdhG-like"/>
</dbReference>
<accession>A0A1W2G641</accession>
<dbReference type="SUPFAM" id="SSF159888">
    <property type="entry name" value="YdhG-like"/>
    <property type="match status" value="1"/>
</dbReference>
<dbReference type="Pfam" id="PF13376">
    <property type="entry name" value="OmdA"/>
    <property type="match status" value="1"/>
</dbReference>
<sequence>MAKPKVNPDATKKIDAYLATVSEEQRPILDLIRKTVNAVDDRIQEDWKWSAPCFYKDGLVCWFVGFKLHVGLNFYKGSLIKDTFKAFVESEDAEKGNRMIHYKTLQDVNIKALEDYVKQAIVLNEKNIKVDYVRKKELETPDYFEKALNNNSAAKTVFENFTEAQRRDYIEWLVEAKREATRDKRMAQAIEWIAEGKTRNWKYMNC</sequence>
<protein>
    <submittedName>
        <fullName evidence="2">Uncharacterized conserved protein YdeI, YjbR/CyaY-like superfamily, DUF1801 family</fullName>
    </submittedName>
</protein>
<evidence type="ECO:0000313" key="2">
    <source>
        <dbReference type="EMBL" id="SMD32127.1"/>
    </source>
</evidence>
<dbReference type="RefSeq" id="WP_084370808.1">
    <property type="nucleotide sequence ID" value="NZ_FWYF01000001.1"/>
</dbReference>